<protein>
    <submittedName>
        <fullName evidence="3">Uncharacterized protein</fullName>
    </submittedName>
</protein>
<evidence type="ECO:0000313" key="3">
    <source>
        <dbReference type="EMBL" id="ABM10162.1"/>
    </source>
</evidence>
<proteinExistence type="predicted"/>
<name>A1R8X0_PAEAT</name>
<organism evidence="3 4">
    <name type="scientific">Paenarthrobacter aurescens (strain TC1)</name>
    <dbReference type="NCBI Taxonomy" id="290340"/>
    <lineage>
        <taxon>Bacteria</taxon>
        <taxon>Bacillati</taxon>
        <taxon>Actinomycetota</taxon>
        <taxon>Actinomycetes</taxon>
        <taxon>Micrococcales</taxon>
        <taxon>Micrococcaceae</taxon>
        <taxon>Paenarthrobacter</taxon>
    </lineage>
</organism>
<gene>
    <name evidence="3" type="ordered locus">AAur_2974</name>
</gene>
<keyword evidence="2" id="KW-0472">Membrane</keyword>
<feature type="transmembrane region" description="Helical" evidence="2">
    <location>
        <begin position="101"/>
        <end position="122"/>
    </location>
</feature>
<sequence length="134" mass="14115">MNTNEPGKAREAQPTEPVSKQTHPTEALPRETRPTEALPKPGLQQIPLTPPLEPSFKVEHTDDDEPRQARISTVVWGLIVIALAALIVISTLGWVTLNGTYVLIGLMIGAGAALVVGGLLSARKGSGAPKSPAK</sequence>
<keyword evidence="2" id="KW-0812">Transmembrane</keyword>
<dbReference type="Proteomes" id="UP000000637">
    <property type="component" value="Chromosome"/>
</dbReference>
<dbReference type="HOGENOM" id="CLU_1891863_0_0_11"/>
<evidence type="ECO:0000313" key="4">
    <source>
        <dbReference type="Proteomes" id="UP000000637"/>
    </source>
</evidence>
<dbReference type="STRING" id="290340.AAur_2974"/>
<reference evidence="3 4" key="1">
    <citation type="journal article" date="2006" name="PLoS Genet.">
        <title>Secrets of soil survival revealed by the genome sequence of Arthrobacter aurescens TC1.</title>
        <authorList>
            <person name="Mongodin E.F."/>
            <person name="Shapir N."/>
            <person name="Daugherty S.C."/>
            <person name="DeBoy R.T."/>
            <person name="Emerson J.B."/>
            <person name="Shvartzbeyn A."/>
            <person name="Radune D."/>
            <person name="Vamathevan J."/>
            <person name="Riggs F."/>
            <person name="Grinberg V."/>
            <person name="Khouri H."/>
            <person name="Wackett L.P."/>
            <person name="Nelson K.E."/>
            <person name="Sadowsky M.J."/>
        </authorList>
    </citation>
    <scope>NUCLEOTIDE SEQUENCE [LARGE SCALE GENOMIC DNA]</scope>
    <source>
        <strain evidence="3 4">TC1</strain>
    </source>
</reference>
<dbReference type="eggNOG" id="ENOG5033ET5">
    <property type="taxonomic scope" value="Bacteria"/>
</dbReference>
<accession>A1R8X0</accession>
<dbReference type="AlphaFoldDB" id="A1R8X0"/>
<keyword evidence="4" id="KW-1185">Reference proteome</keyword>
<evidence type="ECO:0000256" key="1">
    <source>
        <dbReference type="SAM" id="MobiDB-lite"/>
    </source>
</evidence>
<keyword evidence="2" id="KW-1133">Transmembrane helix</keyword>
<dbReference type="RefSeq" id="WP_011775617.1">
    <property type="nucleotide sequence ID" value="NC_008711.1"/>
</dbReference>
<dbReference type="KEGG" id="aau:AAur_2974"/>
<feature type="transmembrane region" description="Helical" evidence="2">
    <location>
        <begin position="74"/>
        <end position="95"/>
    </location>
</feature>
<evidence type="ECO:0000256" key="2">
    <source>
        <dbReference type="SAM" id="Phobius"/>
    </source>
</evidence>
<dbReference type="EMBL" id="CP000474">
    <property type="protein sequence ID" value="ABM10162.1"/>
    <property type="molecule type" value="Genomic_DNA"/>
</dbReference>
<dbReference type="OrthoDB" id="4948730at2"/>
<feature type="region of interest" description="Disordered" evidence="1">
    <location>
        <begin position="1"/>
        <end position="66"/>
    </location>
</feature>